<evidence type="ECO:0008006" key="4">
    <source>
        <dbReference type="Google" id="ProtNLM"/>
    </source>
</evidence>
<dbReference type="Proteomes" id="UP001597262">
    <property type="component" value="Unassembled WGS sequence"/>
</dbReference>
<organism evidence="2 3">
    <name type="scientific">Paenibacillus puldeungensis</name>
    <dbReference type="NCBI Taxonomy" id="696536"/>
    <lineage>
        <taxon>Bacteria</taxon>
        <taxon>Bacillati</taxon>
        <taxon>Bacillota</taxon>
        <taxon>Bacilli</taxon>
        <taxon>Bacillales</taxon>
        <taxon>Paenibacillaceae</taxon>
        <taxon>Paenibacillus</taxon>
    </lineage>
</organism>
<dbReference type="EMBL" id="JBHTLM010000008">
    <property type="protein sequence ID" value="MFD1177141.1"/>
    <property type="molecule type" value="Genomic_DNA"/>
</dbReference>
<feature type="transmembrane region" description="Helical" evidence="1">
    <location>
        <begin position="139"/>
        <end position="158"/>
    </location>
</feature>
<feature type="transmembrane region" description="Helical" evidence="1">
    <location>
        <begin position="20"/>
        <end position="37"/>
    </location>
</feature>
<feature type="transmembrane region" description="Helical" evidence="1">
    <location>
        <begin position="49"/>
        <end position="72"/>
    </location>
</feature>
<accession>A0ABW3RXB9</accession>
<protein>
    <recommendedName>
        <fullName evidence="4">ABC transporter permease</fullName>
    </recommendedName>
</protein>
<comment type="caution">
    <text evidence="2">The sequence shown here is derived from an EMBL/GenBank/DDBJ whole genome shotgun (WGS) entry which is preliminary data.</text>
</comment>
<gene>
    <name evidence="2" type="ORF">ACFQ3W_12670</name>
</gene>
<keyword evidence="1" id="KW-0472">Membrane</keyword>
<name>A0ABW3RXB9_9BACL</name>
<keyword evidence="3" id="KW-1185">Reference proteome</keyword>
<feature type="transmembrane region" description="Helical" evidence="1">
    <location>
        <begin position="255"/>
        <end position="277"/>
    </location>
</feature>
<dbReference type="RefSeq" id="WP_379319587.1">
    <property type="nucleotide sequence ID" value="NZ_JBHTLM010000008.1"/>
</dbReference>
<evidence type="ECO:0000313" key="2">
    <source>
        <dbReference type="EMBL" id="MFD1177141.1"/>
    </source>
</evidence>
<feature type="transmembrane region" description="Helical" evidence="1">
    <location>
        <begin position="222"/>
        <end position="243"/>
    </location>
</feature>
<keyword evidence="1" id="KW-1133">Transmembrane helix</keyword>
<feature type="transmembrane region" description="Helical" evidence="1">
    <location>
        <begin position="99"/>
        <end position="119"/>
    </location>
</feature>
<sequence>MSKWLRQFSFELRLIFRNPWYMALPVLYGLMYAWVSREPEKQVDFYQNSYIFLSIVHTMTLGIVMLLGTLTIRRDIRRSSYEWNAALPVPYTTKISAKYIAGLLYFMMFTVLAGVIFAWSSSKTGVDASLTWENTRYYVINYEVSYMVTLALAMLLAISIPNRIVYLIAFCAWMFGTFFMDLFILDRFHLYFLRTFHLSQLYITSDMDLNTWGFRLIADEMMYSHLFVLAFAILLLAAGVLILNSLRPTRRKAATWMAGGLALLLAVGTFTPYGLIWQERYAKYHEKLRDPSIVKLDALEKHQIKDFKVTSYDINLAKESNDTLQIKVGMQVPTESIKGETKLPFTLNRAFRIDGITIDGVPAKYTRQGDELTVALADLTSASLRVQIDYNGKIMDYEPTAQGQGAFRAFVKDKNVYLPSKIAWYPMPGHRFVYVKEIDGKSLYPYSANQEWFFRYPSDIHLAVSGFDTPLYTSLNETGHAAGKQTFESKSSGAISLYAGTFTQLEHTGFPVGLVTTPYNARSGNELLTGLTEMYAYFDSWIEDFQPKVDQVLLLPMTNYLGTNMENQTYMMSWIEMNMDYTVQMIMHSALFGSDRNIWIKSTKEDVKPQIRSLIWYVYYREKKGLTDENWVEGASSNMLYDLSKTAEDDPGRLGPRMVKQVEKALDDGKIQQVKRVLSYFYSQGLDISEFPIVADSLKPITYEQWEQQWKKVMADE</sequence>
<proteinExistence type="predicted"/>
<reference evidence="3" key="1">
    <citation type="journal article" date="2019" name="Int. J. Syst. Evol. Microbiol.">
        <title>The Global Catalogue of Microorganisms (GCM) 10K type strain sequencing project: providing services to taxonomists for standard genome sequencing and annotation.</title>
        <authorList>
            <consortium name="The Broad Institute Genomics Platform"/>
            <consortium name="The Broad Institute Genome Sequencing Center for Infectious Disease"/>
            <person name="Wu L."/>
            <person name="Ma J."/>
        </authorList>
    </citation>
    <scope>NUCLEOTIDE SEQUENCE [LARGE SCALE GENOMIC DNA]</scope>
    <source>
        <strain evidence="3">CCUG 59189</strain>
    </source>
</reference>
<evidence type="ECO:0000256" key="1">
    <source>
        <dbReference type="SAM" id="Phobius"/>
    </source>
</evidence>
<keyword evidence="1" id="KW-0812">Transmembrane</keyword>
<evidence type="ECO:0000313" key="3">
    <source>
        <dbReference type="Proteomes" id="UP001597262"/>
    </source>
</evidence>
<feature type="transmembrane region" description="Helical" evidence="1">
    <location>
        <begin position="165"/>
        <end position="185"/>
    </location>
</feature>